<comment type="caution">
    <text evidence="9">The sequence shown here is derived from an EMBL/GenBank/DDBJ whole genome shotgun (WGS) entry which is preliminary data.</text>
</comment>
<dbReference type="Gene3D" id="3.40.50.1820">
    <property type="entry name" value="alpha/beta hydrolase"/>
    <property type="match status" value="1"/>
</dbReference>
<feature type="active site" description="Charge relay system" evidence="5 6">
    <location>
        <position position="756"/>
    </location>
</feature>
<evidence type="ECO:0000313" key="10">
    <source>
        <dbReference type="Proteomes" id="UP000029879"/>
    </source>
</evidence>
<keyword evidence="4 6" id="KW-0720">Serine protease</keyword>
<dbReference type="GO" id="GO:0006508">
    <property type="term" value="P:proteolysis"/>
    <property type="evidence" value="ECO:0007669"/>
    <property type="project" value="UniProtKB-KW"/>
</dbReference>
<evidence type="ECO:0000259" key="8">
    <source>
        <dbReference type="Pfam" id="PF00082"/>
    </source>
</evidence>
<dbReference type="AlphaFoldDB" id="A0AB34P592"/>
<organism evidence="9 10">
    <name type="scientific">Xanthomonas cannabis pv. phaseoli</name>
    <dbReference type="NCBI Taxonomy" id="1885902"/>
    <lineage>
        <taxon>Bacteria</taxon>
        <taxon>Pseudomonadati</taxon>
        <taxon>Pseudomonadota</taxon>
        <taxon>Gammaproteobacteria</taxon>
        <taxon>Lysobacterales</taxon>
        <taxon>Lysobacteraceae</taxon>
        <taxon>Xanthomonas</taxon>
    </lineage>
</organism>
<evidence type="ECO:0000256" key="1">
    <source>
        <dbReference type="ARBA" id="ARBA00011073"/>
    </source>
</evidence>
<name>A0AB34P592_9XANT</name>
<evidence type="ECO:0000256" key="3">
    <source>
        <dbReference type="ARBA" id="ARBA00022801"/>
    </source>
</evidence>
<dbReference type="InterPro" id="IPR050131">
    <property type="entry name" value="Peptidase_S8_subtilisin-like"/>
</dbReference>
<feature type="active site" description="Charge relay system" evidence="5 6">
    <location>
        <position position="544"/>
    </location>
</feature>
<dbReference type="InterPro" id="IPR000209">
    <property type="entry name" value="Peptidase_S8/S53_dom"/>
</dbReference>
<feature type="region of interest" description="Disordered" evidence="7">
    <location>
        <begin position="1"/>
        <end position="40"/>
    </location>
</feature>
<dbReference type="Pfam" id="PF00082">
    <property type="entry name" value="Peptidase_S8"/>
    <property type="match status" value="1"/>
</dbReference>
<dbReference type="InterPro" id="IPR022398">
    <property type="entry name" value="Peptidase_S8_His-AS"/>
</dbReference>
<reference evidence="9 10" key="1">
    <citation type="submission" date="2014-10" db="EMBL/GenBank/DDBJ databases">
        <title>Genome sequence of a Xanthomonas strain that is pathogenic on beans.</title>
        <authorList>
            <person name="Aritua V."/>
            <person name="Sapp M."/>
            <person name="Harrison J."/>
            <person name="Smith J."/>
            <person name="Studholme D."/>
        </authorList>
    </citation>
    <scope>NUCLEOTIDE SEQUENCE [LARGE SCALE GENOMIC DNA]</scope>
    <source>
        <strain evidence="9 10">Nyagatare</strain>
    </source>
</reference>
<dbReference type="CDD" id="cd07487">
    <property type="entry name" value="Peptidases_S8_1"/>
    <property type="match status" value="1"/>
</dbReference>
<dbReference type="PROSITE" id="PS00137">
    <property type="entry name" value="SUBTILASE_HIS"/>
    <property type="match status" value="1"/>
</dbReference>
<dbReference type="GO" id="GO:0004252">
    <property type="term" value="F:serine-type endopeptidase activity"/>
    <property type="evidence" value="ECO:0007669"/>
    <property type="project" value="UniProtKB-UniRule"/>
</dbReference>
<dbReference type="SUPFAM" id="SSF53474">
    <property type="entry name" value="alpha/beta-Hydrolases"/>
    <property type="match status" value="1"/>
</dbReference>
<dbReference type="Gene3D" id="3.40.50.200">
    <property type="entry name" value="Peptidase S8/S53 domain"/>
    <property type="match status" value="1"/>
</dbReference>
<comment type="similarity">
    <text evidence="1 6">Belongs to the peptidase S8 family.</text>
</comment>
<dbReference type="PANTHER" id="PTHR43806">
    <property type="entry name" value="PEPTIDASE S8"/>
    <property type="match status" value="1"/>
</dbReference>
<gene>
    <name evidence="9" type="ORF">NC00_16505</name>
</gene>
<evidence type="ECO:0000256" key="6">
    <source>
        <dbReference type="PROSITE-ProRule" id="PRU01240"/>
    </source>
</evidence>
<keyword evidence="3 6" id="KW-0378">Hydrolase</keyword>
<dbReference type="PRINTS" id="PR00723">
    <property type="entry name" value="SUBTILISIN"/>
</dbReference>
<evidence type="ECO:0000256" key="4">
    <source>
        <dbReference type="ARBA" id="ARBA00022825"/>
    </source>
</evidence>
<accession>A0AB34P592</accession>
<proteinExistence type="inferred from homology"/>
<protein>
    <submittedName>
        <fullName evidence="9">Serine peptidase</fullName>
    </submittedName>
</protein>
<keyword evidence="2 6" id="KW-0645">Protease</keyword>
<sequence length="815" mass="88889">MATGKPPRSRTRRAMSRTAGDTEPAPSRQRVQRTRQANEPAVAATRVQGKARTVIYIHGIGNKPPAEVLRCQWDKALFGRPMGERTRLAYWVNRERYPVAEPGTCDARDVGPALNQGVQRALSTLGVVPGEQDLHLLADALAQGEQERSDLHRLLDELDGKSGAGSVQAKGPVDAVNRVLLRLISAALLQDVHDFFFVPARAALMRDSLVQRLRSGGGPFVVVAHSQGSMIAYDVLRQLRAADCEVTLFLTLGSPLGLPQVRSMFKRWTGTRKLPFPDCVRQWINVAETRDPIALDPDLTDDIANAKGRFDNLAGARLNPDWQHNAHSGSGYLSIPQVRAAVRQAVGVGFDQPVSNAVLIKDLSEQLEAHGPDHRHEVLIELDRRLSGHDPGSVRALLLRQLRETAARSTGLTGDALDEAIELEDGLQRFVSARLTRFEIESLQDRYRALGFRRVWRDAGKRALIHVSGNVLHADAARTAYRARGQEIGWAVLDTGIAAGHPHFFAKGQRDNVVAQWDCTRRGAPRQLTRADGEAFTRLDRHGHGTHIAGIIAGQCQAVIADAHGTPGRPLEFAGMAPDARLYGFKVLDDAGNGRDSWMIKAVQQVAAINERAGELVIHGVNLSLGGYFDPESYGCGFTPLCNELRRLWRQGVLVVVAAGNEGLAWLMGKDGDAYPANMDLSISDPGNLEDAIVVGSVHKSSPHNYGVSYFSSRGPTADGRGKPDVVAPGEKIVSAYYDFDPKDPASLMVEMSGTSMAAPHVSGVLAGFLSARREFIGFPDRVKQLLLDTSTDLQRDRYVQGRGVPNLMRMLGKT</sequence>
<dbReference type="PROSITE" id="PS51892">
    <property type="entry name" value="SUBTILASE"/>
    <property type="match status" value="1"/>
</dbReference>
<dbReference type="RefSeq" id="WP_047696744.1">
    <property type="nucleotide sequence ID" value="NZ_KN265526.1"/>
</dbReference>
<dbReference type="EMBL" id="JRQI01000079">
    <property type="protein sequence ID" value="KGK56819.1"/>
    <property type="molecule type" value="Genomic_DNA"/>
</dbReference>
<dbReference type="SUPFAM" id="SSF52743">
    <property type="entry name" value="Subtilisin-like"/>
    <property type="match status" value="1"/>
</dbReference>
<dbReference type="InterPro" id="IPR023828">
    <property type="entry name" value="Peptidase_S8_Ser-AS"/>
</dbReference>
<dbReference type="InterPro" id="IPR036852">
    <property type="entry name" value="Peptidase_S8/S53_dom_sf"/>
</dbReference>
<evidence type="ECO:0000256" key="2">
    <source>
        <dbReference type="ARBA" id="ARBA00022670"/>
    </source>
</evidence>
<dbReference type="PANTHER" id="PTHR43806:SF11">
    <property type="entry name" value="CEREVISIN-RELATED"/>
    <property type="match status" value="1"/>
</dbReference>
<dbReference type="InterPro" id="IPR029058">
    <property type="entry name" value="AB_hydrolase_fold"/>
</dbReference>
<dbReference type="PROSITE" id="PS00138">
    <property type="entry name" value="SUBTILASE_SER"/>
    <property type="match status" value="1"/>
</dbReference>
<feature type="domain" description="Peptidase S8/S53" evidence="8">
    <location>
        <begin position="491"/>
        <end position="798"/>
    </location>
</feature>
<feature type="active site" description="Charge relay system" evidence="5 6">
    <location>
        <position position="494"/>
    </location>
</feature>
<evidence type="ECO:0000256" key="5">
    <source>
        <dbReference type="PIRSR" id="PIRSR615500-1"/>
    </source>
</evidence>
<evidence type="ECO:0000313" key="9">
    <source>
        <dbReference type="EMBL" id="KGK56819.1"/>
    </source>
</evidence>
<dbReference type="Proteomes" id="UP000029879">
    <property type="component" value="Unassembled WGS sequence"/>
</dbReference>
<dbReference type="InterPro" id="IPR015500">
    <property type="entry name" value="Peptidase_S8_subtilisin-rel"/>
</dbReference>
<evidence type="ECO:0000256" key="7">
    <source>
        <dbReference type="SAM" id="MobiDB-lite"/>
    </source>
</evidence>